<protein>
    <submittedName>
        <fullName evidence="1">Uncharacterized protein</fullName>
    </submittedName>
</protein>
<dbReference type="RefSeq" id="XP_001735844.1">
    <property type="nucleotide sequence ID" value="XM_001735792.1"/>
</dbReference>
<evidence type="ECO:0000313" key="2">
    <source>
        <dbReference type="Proteomes" id="UP000008076"/>
    </source>
</evidence>
<dbReference type="KEGG" id="edi:EDI_273330"/>
<dbReference type="OrthoDB" id="10275138at2759"/>
<dbReference type="AlphaFoldDB" id="B0EC04"/>
<keyword evidence="2" id="KW-1185">Reference proteome</keyword>
<accession>B0EC04</accession>
<dbReference type="VEuPathDB" id="AmoebaDB:EDI_273330"/>
<sequence>SVLKDVFNYISKNDKNIFESRIIPSIGTVGGGLSPRCWWGFYGKLLNRQQLNKFLKVQKFSKFIRCGDVAQCDWISATHENEYIQNLGYHFGRDSKILRKDPRFY</sequence>
<dbReference type="EMBL" id="DS548660">
    <property type="protein sequence ID" value="EDR27942.1"/>
    <property type="molecule type" value="Genomic_DNA"/>
</dbReference>
<proteinExistence type="predicted"/>
<reference evidence="2" key="1">
    <citation type="submission" date="2007-12" db="EMBL/GenBank/DDBJ databases">
        <title>Annotation of Entamoeba dispar SAW760.</title>
        <authorList>
            <person name="Lorenzi H."/>
            <person name="Inman J."/>
            <person name="Schobel S."/>
            <person name="Amedeo P."/>
            <person name="Caler E."/>
        </authorList>
    </citation>
    <scope>NUCLEOTIDE SEQUENCE [LARGE SCALE GENOMIC DNA]</scope>
    <source>
        <strain evidence="2">ATCC PRA-260 / SAW760</strain>
    </source>
</reference>
<dbReference type="Proteomes" id="UP000008076">
    <property type="component" value="Unassembled WGS sequence"/>
</dbReference>
<name>B0EC04_ENTDS</name>
<feature type="non-terminal residue" evidence="1">
    <location>
        <position position="1"/>
    </location>
</feature>
<evidence type="ECO:0000313" key="1">
    <source>
        <dbReference type="EMBL" id="EDR27942.1"/>
    </source>
</evidence>
<dbReference type="GeneID" id="5880812"/>
<gene>
    <name evidence="1" type="ORF">EDI_273330</name>
</gene>
<dbReference type="eggNOG" id="ENOG502RHJS">
    <property type="taxonomic scope" value="Eukaryota"/>
</dbReference>
<organism evidence="2">
    <name type="scientific">Entamoeba dispar (strain ATCC PRA-260 / SAW760)</name>
    <dbReference type="NCBI Taxonomy" id="370354"/>
    <lineage>
        <taxon>Eukaryota</taxon>
        <taxon>Amoebozoa</taxon>
        <taxon>Evosea</taxon>
        <taxon>Archamoebae</taxon>
        <taxon>Mastigamoebida</taxon>
        <taxon>Entamoebidae</taxon>
        <taxon>Entamoeba</taxon>
    </lineage>
</organism>